<keyword evidence="1 5" id="KW-0245">EGF-like domain</keyword>
<dbReference type="AlphaFoldDB" id="A0A7D9IKP6"/>
<dbReference type="SMART" id="SM00409">
    <property type="entry name" value="IG"/>
    <property type="match status" value="2"/>
</dbReference>
<dbReference type="PROSITE" id="PS50026">
    <property type="entry name" value="EGF_3"/>
    <property type="match status" value="9"/>
</dbReference>
<dbReference type="InterPro" id="IPR049883">
    <property type="entry name" value="NOTCH1_EGF-like"/>
</dbReference>
<evidence type="ECO:0000256" key="5">
    <source>
        <dbReference type="PROSITE-ProRule" id="PRU00076"/>
    </source>
</evidence>
<dbReference type="InterPro" id="IPR003598">
    <property type="entry name" value="Ig_sub2"/>
</dbReference>
<keyword evidence="2" id="KW-0732">Signal</keyword>
<feature type="non-terminal residue" evidence="6">
    <location>
        <position position="820"/>
    </location>
</feature>
<dbReference type="InterPro" id="IPR007110">
    <property type="entry name" value="Ig-like_dom"/>
</dbReference>
<dbReference type="InterPro" id="IPR001881">
    <property type="entry name" value="EGF-like_Ca-bd_dom"/>
</dbReference>
<comment type="caution">
    <text evidence="5">Lacks conserved residue(s) required for the propagation of feature annotation.</text>
</comment>
<keyword evidence="4" id="KW-1015">Disulfide bond</keyword>
<dbReference type="CDD" id="cd00096">
    <property type="entry name" value="Ig"/>
    <property type="match status" value="1"/>
</dbReference>
<dbReference type="FunFam" id="2.10.25.10:FF:000653">
    <property type="entry name" value="Putative Fibrillin-1"/>
    <property type="match status" value="1"/>
</dbReference>
<dbReference type="EMBL" id="CACRXK020005871">
    <property type="protein sequence ID" value="CAB4007668.1"/>
    <property type="molecule type" value="Genomic_DNA"/>
</dbReference>
<dbReference type="SMART" id="SM00179">
    <property type="entry name" value="EGF_CA"/>
    <property type="match status" value="11"/>
</dbReference>
<dbReference type="PANTHER" id="PTHR24039">
    <property type="entry name" value="FIBRILLIN-RELATED"/>
    <property type="match status" value="1"/>
</dbReference>
<dbReference type="InterPro" id="IPR024731">
    <property type="entry name" value="NELL2-like_EGF"/>
</dbReference>
<evidence type="ECO:0000313" key="6">
    <source>
        <dbReference type="EMBL" id="CAB4007668.1"/>
    </source>
</evidence>
<dbReference type="InterPro" id="IPR003599">
    <property type="entry name" value="Ig_sub"/>
</dbReference>
<dbReference type="SMART" id="SM00181">
    <property type="entry name" value="EGF"/>
    <property type="match status" value="10"/>
</dbReference>
<dbReference type="InterPro" id="IPR013098">
    <property type="entry name" value="Ig_I-set"/>
</dbReference>
<dbReference type="FunFam" id="2.10.25.10:FF:000031">
    <property type="entry name" value="neurogenic locus notch homolog protein 3"/>
    <property type="match status" value="1"/>
</dbReference>
<dbReference type="SUPFAM" id="SSF57196">
    <property type="entry name" value="EGF/Laminin"/>
    <property type="match status" value="4"/>
</dbReference>
<dbReference type="CDD" id="cd00054">
    <property type="entry name" value="EGF_CA"/>
    <property type="match status" value="9"/>
</dbReference>
<dbReference type="InterPro" id="IPR000152">
    <property type="entry name" value="EGF-type_Asp/Asn_hydroxyl_site"/>
</dbReference>
<dbReference type="SUPFAM" id="SSF57184">
    <property type="entry name" value="Growth factor receptor domain"/>
    <property type="match status" value="2"/>
</dbReference>
<dbReference type="FunFam" id="2.10.25.10:FF:000038">
    <property type="entry name" value="Fibrillin 2"/>
    <property type="match status" value="6"/>
</dbReference>
<reference evidence="6" key="1">
    <citation type="submission" date="2020-04" db="EMBL/GenBank/DDBJ databases">
        <authorList>
            <person name="Alioto T."/>
            <person name="Alioto T."/>
            <person name="Gomez Garrido J."/>
        </authorList>
    </citation>
    <scope>NUCLEOTIDE SEQUENCE</scope>
    <source>
        <strain evidence="6">A484AB</strain>
    </source>
</reference>
<dbReference type="Pfam" id="PF12947">
    <property type="entry name" value="EGF_3"/>
    <property type="match status" value="7"/>
</dbReference>
<evidence type="ECO:0000313" key="7">
    <source>
        <dbReference type="Proteomes" id="UP001152795"/>
    </source>
</evidence>
<name>A0A7D9IKP6_PARCT</name>
<dbReference type="Pfam" id="PF07679">
    <property type="entry name" value="I-set"/>
    <property type="match status" value="1"/>
</dbReference>
<dbReference type="InterPro" id="IPR036179">
    <property type="entry name" value="Ig-like_dom_sf"/>
</dbReference>
<dbReference type="OrthoDB" id="4405280at2759"/>
<keyword evidence="7" id="KW-1185">Reference proteome</keyword>
<feature type="non-terminal residue" evidence="6">
    <location>
        <position position="1"/>
    </location>
</feature>
<evidence type="ECO:0000256" key="1">
    <source>
        <dbReference type="ARBA" id="ARBA00022536"/>
    </source>
</evidence>
<evidence type="ECO:0000256" key="3">
    <source>
        <dbReference type="ARBA" id="ARBA00022737"/>
    </source>
</evidence>
<dbReference type="InterPro" id="IPR009030">
    <property type="entry name" value="Growth_fac_rcpt_cys_sf"/>
</dbReference>
<dbReference type="Gene3D" id="2.10.25.10">
    <property type="entry name" value="Laminin"/>
    <property type="match status" value="10"/>
</dbReference>
<gene>
    <name evidence="6" type="ORF">PACLA_8A017100</name>
</gene>
<proteinExistence type="predicted"/>
<dbReference type="InterPro" id="IPR018097">
    <property type="entry name" value="EGF_Ca-bd_CS"/>
</dbReference>
<protein>
    <submittedName>
        <fullName evidence="6">Fibrillin-2-like isoform X48</fullName>
    </submittedName>
</protein>
<dbReference type="PROSITE" id="PS01187">
    <property type="entry name" value="EGF_CA"/>
    <property type="match status" value="3"/>
</dbReference>
<dbReference type="InterPro" id="IPR013783">
    <property type="entry name" value="Ig-like_fold"/>
</dbReference>
<dbReference type="GO" id="GO:0005509">
    <property type="term" value="F:calcium ion binding"/>
    <property type="evidence" value="ECO:0007669"/>
    <property type="project" value="InterPro"/>
</dbReference>
<accession>A0A7D9IKP6</accession>
<dbReference type="PANTHER" id="PTHR24039:SF58">
    <property type="entry name" value="EGF-LIKE DOMAIN-CONTAINING PROTEIN"/>
    <property type="match status" value="1"/>
</dbReference>
<dbReference type="PROSITE" id="PS01186">
    <property type="entry name" value="EGF_2"/>
    <property type="match status" value="6"/>
</dbReference>
<evidence type="ECO:0000256" key="4">
    <source>
        <dbReference type="ARBA" id="ARBA00023157"/>
    </source>
</evidence>
<dbReference type="InterPro" id="IPR000742">
    <property type="entry name" value="EGF"/>
</dbReference>
<comment type="caution">
    <text evidence="6">The sequence shown here is derived from an EMBL/GenBank/DDBJ whole genome shotgun (WGS) entry which is preliminary data.</text>
</comment>
<organism evidence="6 7">
    <name type="scientific">Paramuricea clavata</name>
    <name type="common">Red gorgonian</name>
    <name type="synonym">Violescent sea-whip</name>
    <dbReference type="NCBI Taxonomy" id="317549"/>
    <lineage>
        <taxon>Eukaryota</taxon>
        <taxon>Metazoa</taxon>
        <taxon>Cnidaria</taxon>
        <taxon>Anthozoa</taxon>
        <taxon>Octocorallia</taxon>
        <taxon>Malacalcyonacea</taxon>
        <taxon>Plexauridae</taxon>
        <taxon>Paramuricea</taxon>
    </lineage>
</organism>
<dbReference type="Pfam" id="PF13927">
    <property type="entry name" value="Ig_3"/>
    <property type="match status" value="1"/>
</dbReference>
<evidence type="ECO:0000256" key="2">
    <source>
        <dbReference type="ARBA" id="ARBA00022729"/>
    </source>
</evidence>
<dbReference type="Gene3D" id="2.60.40.10">
    <property type="entry name" value="Immunoglobulins"/>
    <property type="match status" value="2"/>
</dbReference>
<sequence>INECRNNPCHAQATCTDTIGSYTCTCNQGYSGNGFDCADINECTTSNPCHVRATCTNTQGSYFCTCNDGFSGDGKLLCDGELSLLFCLNQKYKRISGFTGNGFFCSDTNDIDECAQSPCAVGRATCQNTFGSFNCTCNTGYTGNGSVCANINECLTNPCDPNAQCADTVGSFLCTCNTGFFGSGFNCADINECLQAPCDQNAGCTNIPGSFVCSCKPGYSGSGLSCPVHCLYQVNTFVIYFECHDISRIIMNNLTYINECLTNPCHTDGTCSNTAGTFQCASYYNRNNLLDYIDEWSFRFDYELKSPTKRMGDGYDFFARTHINECVLLHSCHANATCTNTPGSFLCACNAGHTGDGRSSCIDINECLTNPCSPNGFSGNGFNCQNINECVVSSSCHTNADCTDTVGSFTCQCKSGYTGDGFACVDINECLTNPCHANAVCQNTPGSFTCVCNVGYFGNGFNCVDINECSTVTPCGSGCAFHINECTNPDICSENSQCLNNPGSYTCNCDIGYTGSPQCTRLPDTLSGQVRSNFDKKFSNIPQYRGANILRFSRGSVIFEAEMVFVPGSEDEITRVLDDISATGVLGNFSLVPGSLTTMDIPVFSDIQMGIQYGGNAGDMLEITCTVSGPSLPSFEWRNGSMILSLSTRVKIENNDQVSKLFVRNTAKSDSGDYHCIASKGIDTINSSVLVEVKVIPVVAVSPLSVSAIEGTTITLTCVVSVGNEEKIEYMWYNSKQSGIVGQARKLELSNFPLSDSTDTTVYWCLATNSDGTGQSKDVTVYIVSKDFNEFCFENDDSDYTWEKTPVGYSVVKNCPDGKT</sequence>
<dbReference type="PROSITE" id="PS00010">
    <property type="entry name" value="ASX_HYDROXYL"/>
    <property type="match status" value="9"/>
</dbReference>
<dbReference type="Proteomes" id="UP001152795">
    <property type="component" value="Unassembled WGS sequence"/>
</dbReference>
<dbReference type="SMART" id="SM00408">
    <property type="entry name" value="IGc2"/>
    <property type="match status" value="2"/>
</dbReference>
<keyword evidence="3" id="KW-0677">Repeat</keyword>
<dbReference type="Pfam" id="PF07645">
    <property type="entry name" value="EGF_CA"/>
    <property type="match status" value="3"/>
</dbReference>
<dbReference type="PROSITE" id="PS50835">
    <property type="entry name" value="IG_LIKE"/>
    <property type="match status" value="2"/>
</dbReference>
<dbReference type="SUPFAM" id="SSF48726">
    <property type="entry name" value="Immunoglobulin"/>
    <property type="match status" value="2"/>
</dbReference>